<dbReference type="InterPro" id="IPR001452">
    <property type="entry name" value="SH3_domain"/>
</dbReference>
<dbReference type="PANTHER" id="PTHR14167:SF48">
    <property type="entry name" value="SH3 DOMAIN-CONTAINING PROTEIN 19"/>
    <property type="match status" value="1"/>
</dbReference>
<reference evidence="5 6" key="1">
    <citation type="submission" date="2019-04" db="EMBL/GenBank/DDBJ databases">
        <title>Annotation for the trematode Fasciola gigantica.</title>
        <authorList>
            <person name="Choi Y.-J."/>
        </authorList>
    </citation>
    <scope>NUCLEOTIDE SEQUENCE [LARGE SCALE GENOMIC DNA]</scope>
    <source>
        <strain evidence="5">Uganda_cow_1</strain>
    </source>
</reference>
<dbReference type="EMBL" id="SUNJ01006028">
    <property type="protein sequence ID" value="TPP63126.1"/>
    <property type="molecule type" value="Genomic_DNA"/>
</dbReference>
<evidence type="ECO:0000259" key="4">
    <source>
        <dbReference type="PROSITE" id="PS50002"/>
    </source>
</evidence>
<dbReference type="STRING" id="46835.A0A504YSE3"/>
<feature type="domain" description="SH3" evidence="4">
    <location>
        <begin position="118"/>
        <end position="179"/>
    </location>
</feature>
<feature type="compositionally biased region" description="Polar residues" evidence="3">
    <location>
        <begin position="586"/>
        <end position="595"/>
    </location>
</feature>
<feature type="compositionally biased region" description="Polar residues" evidence="3">
    <location>
        <begin position="29"/>
        <end position="40"/>
    </location>
</feature>
<feature type="compositionally biased region" description="Low complexity" evidence="3">
    <location>
        <begin position="395"/>
        <end position="406"/>
    </location>
</feature>
<feature type="compositionally biased region" description="Polar residues" evidence="3">
    <location>
        <begin position="617"/>
        <end position="632"/>
    </location>
</feature>
<name>A0A504YSE3_FASGI</name>
<evidence type="ECO:0000256" key="2">
    <source>
        <dbReference type="PROSITE-ProRule" id="PRU00192"/>
    </source>
</evidence>
<dbReference type="Pfam" id="PF00018">
    <property type="entry name" value="SH3_1"/>
    <property type="match status" value="2"/>
</dbReference>
<feature type="region of interest" description="Disordered" evidence="3">
    <location>
        <begin position="213"/>
        <end position="235"/>
    </location>
</feature>
<sequence length="882" mass="97899">MSYFYHLETYFQQRNFIPAAGVAKPYSEPVQTTSRNQRTAKPTRPPLPSTVQRAASAEDQQHPNSWASTHPNSVQGAIEPEDPNSSEISLCSSFGNILDSGALSYQEHRAGELTNMHYSQPHAYALYDFETKVEGDLQFRAGDLLILEDVVDEAWYRGHSVRTGQVGIFPMNHVEVKIPLTSGLYIEAQPKPKIHPNFNSNDGRKTPITQFTPFATDTSTDDHKKTNGQLVPPDKLIFLPKRPSRVRVSSLRCKYNLLKQHDDQVDLFRGRSPVTQIMHASGLSRSQTQHGSFNPVFTLCTTSAPNETENQSHQEKPHTNHVPTSHTPSVITSIRPRSQTSVSQLAQHLEQRGVTVSRTKAIPPGGRSIFPSSISPKSGPPSTLTEQPKSFPDYMTSGSMGSRSRPPSAHMVPVDIFFFLSFFTSPSSQKKILMEPWRGLYQTPLAMIAREQNRILCKGKLAPTEAYPTSTSSDPALADSAATNGRHSSTLFKNSDRVVISTKSEIDLSRRQVPTESMIAEPLAAPVDPSSEPHSSNVFTTDIFKPKDVPSENQRSLAYSKYMAQLRATSSNSSNRPVLFQKPTHHNASQETPSVLKSREDTLVNEGGRNQEEHDINSGQLQTKENEFNPSESPKIGDKEDEGNTPASTGTKNVLAKTKALLELKPGQATCITKMMEVLSSESPASTHSAYRTPVSHAVPELPDASSCLKAPSSTPNLDKKQTDNFKDAIFSSLKSKHTRPDQWLYVSYDFFGTESGDLTVHAGSVLRCLDPLPPPEHLDDFTIPERWLRCATWYGQVGQVPSTFVRRILDPEELDTLLQYRPRAQALYDFTPESKDDLPLQCGDILYLYEAVDPNWYRGESASTGQQGIFPVPFVRVICPL</sequence>
<dbReference type="SUPFAM" id="SSF50044">
    <property type="entry name" value="SH3-domain"/>
    <property type="match status" value="3"/>
</dbReference>
<comment type="caution">
    <text evidence="5">The sequence shown here is derived from an EMBL/GenBank/DDBJ whole genome shotgun (WGS) entry which is preliminary data.</text>
</comment>
<evidence type="ECO:0000256" key="3">
    <source>
        <dbReference type="SAM" id="MobiDB-lite"/>
    </source>
</evidence>
<dbReference type="OrthoDB" id="19092at2759"/>
<protein>
    <submittedName>
        <fullName evidence="5">Putative sorbin</fullName>
    </submittedName>
</protein>
<gene>
    <name evidence="5" type="ORF">FGIG_05067</name>
</gene>
<feature type="compositionally biased region" description="Polar residues" evidence="3">
    <location>
        <begin position="321"/>
        <end position="330"/>
    </location>
</feature>
<feature type="domain" description="SH3" evidence="4">
    <location>
        <begin position="820"/>
        <end position="881"/>
    </location>
</feature>
<dbReference type="SMART" id="SM00326">
    <property type="entry name" value="SH3"/>
    <property type="match status" value="3"/>
</dbReference>
<feature type="region of interest" description="Disordered" evidence="3">
    <location>
        <begin position="303"/>
        <end position="330"/>
    </location>
</feature>
<evidence type="ECO:0000256" key="1">
    <source>
        <dbReference type="ARBA" id="ARBA00022443"/>
    </source>
</evidence>
<proteinExistence type="predicted"/>
<feature type="region of interest" description="Disordered" evidence="3">
    <location>
        <begin position="359"/>
        <end position="406"/>
    </location>
</feature>
<dbReference type="InterPro" id="IPR036028">
    <property type="entry name" value="SH3-like_dom_sf"/>
</dbReference>
<evidence type="ECO:0000313" key="5">
    <source>
        <dbReference type="EMBL" id="TPP63126.1"/>
    </source>
</evidence>
<keyword evidence="1 2" id="KW-0728">SH3 domain</keyword>
<feature type="compositionally biased region" description="Low complexity" evidence="3">
    <location>
        <begin position="368"/>
        <end position="382"/>
    </location>
</feature>
<feature type="region of interest" description="Disordered" evidence="3">
    <location>
        <begin position="568"/>
        <end position="652"/>
    </location>
</feature>
<feature type="compositionally biased region" description="Polar residues" evidence="3">
    <location>
        <begin position="62"/>
        <end position="75"/>
    </location>
</feature>
<dbReference type="AlphaFoldDB" id="A0A504YSE3"/>
<dbReference type="CDD" id="cd00174">
    <property type="entry name" value="SH3"/>
    <property type="match status" value="1"/>
</dbReference>
<evidence type="ECO:0000313" key="6">
    <source>
        <dbReference type="Proteomes" id="UP000316759"/>
    </source>
</evidence>
<feature type="region of interest" description="Disordered" evidence="3">
    <location>
        <begin position="27"/>
        <end position="86"/>
    </location>
</feature>
<organism evidence="5 6">
    <name type="scientific">Fasciola gigantica</name>
    <name type="common">Giant liver fluke</name>
    <dbReference type="NCBI Taxonomy" id="46835"/>
    <lineage>
        <taxon>Eukaryota</taxon>
        <taxon>Metazoa</taxon>
        <taxon>Spiralia</taxon>
        <taxon>Lophotrochozoa</taxon>
        <taxon>Platyhelminthes</taxon>
        <taxon>Trematoda</taxon>
        <taxon>Digenea</taxon>
        <taxon>Plagiorchiida</taxon>
        <taxon>Echinostomata</taxon>
        <taxon>Echinostomatoidea</taxon>
        <taxon>Fasciolidae</taxon>
        <taxon>Fasciola</taxon>
    </lineage>
</organism>
<dbReference type="PANTHER" id="PTHR14167">
    <property type="entry name" value="SH3 DOMAIN-CONTAINING"/>
    <property type="match status" value="1"/>
</dbReference>
<keyword evidence="6" id="KW-1185">Reference proteome</keyword>
<accession>A0A504YSE3</accession>
<dbReference type="Proteomes" id="UP000316759">
    <property type="component" value="Unassembled WGS sequence"/>
</dbReference>
<dbReference type="PROSITE" id="PS50002">
    <property type="entry name" value="SH3"/>
    <property type="match status" value="2"/>
</dbReference>
<feature type="region of interest" description="Disordered" evidence="3">
    <location>
        <begin position="524"/>
        <end position="550"/>
    </location>
</feature>
<dbReference type="Gene3D" id="2.30.30.40">
    <property type="entry name" value="SH3 Domains"/>
    <property type="match status" value="3"/>
</dbReference>
<dbReference type="InterPro" id="IPR050384">
    <property type="entry name" value="Endophilin_SH3RF"/>
</dbReference>